<dbReference type="RefSeq" id="WP_115083104.1">
    <property type="nucleotide sequence ID" value="NZ_UGTP01000001.1"/>
</dbReference>
<dbReference type="GeneID" id="78570530"/>
<name>A0A379F1B1_9BACT</name>
<evidence type="ECO:0000313" key="3">
    <source>
        <dbReference type="Proteomes" id="UP000254235"/>
    </source>
</evidence>
<feature type="signal peptide" evidence="1">
    <location>
        <begin position="1"/>
        <end position="19"/>
    </location>
</feature>
<organism evidence="2 3">
    <name type="scientific">Prevotella pallens</name>
    <dbReference type="NCBI Taxonomy" id="60133"/>
    <lineage>
        <taxon>Bacteria</taxon>
        <taxon>Pseudomonadati</taxon>
        <taxon>Bacteroidota</taxon>
        <taxon>Bacteroidia</taxon>
        <taxon>Bacteroidales</taxon>
        <taxon>Prevotellaceae</taxon>
        <taxon>Prevotella</taxon>
    </lineage>
</organism>
<evidence type="ECO:0000313" key="2">
    <source>
        <dbReference type="EMBL" id="SUC12223.1"/>
    </source>
</evidence>
<protein>
    <submittedName>
        <fullName evidence="2">Uncharacterized protein</fullName>
    </submittedName>
</protein>
<keyword evidence="1" id="KW-0732">Signal</keyword>
<dbReference type="OrthoDB" id="1078320at2"/>
<gene>
    <name evidence="2" type="ORF">NCTC13043_00820</name>
</gene>
<dbReference type="EMBL" id="UGTP01000001">
    <property type="protein sequence ID" value="SUC12223.1"/>
    <property type="molecule type" value="Genomic_DNA"/>
</dbReference>
<reference evidence="2 3" key="1">
    <citation type="submission" date="2018-06" db="EMBL/GenBank/DDBJ databases">
        <authorList>
            <consortium name="Pathogen Informatics"/>
            <person name="Doyle S."/>
        </authorList>
    </citation>
    <scope>NUCLEOTIDE SEQUENCE [LARGE SCALE GENOMIC DNA]</scope>
    <source>
        <strain evidence="2 3">NCTC13043</strain>
    </source>
</reference>
<sequence length="334" mass="38688">MSRLLSFVLLSFIALVSVAQNKQYYCPQFVVGQSASYSYVANLDWNYKDDWLFNNVSFMFSLQSFDGELNNDFSLKVLETDENNTTFELNITKVAIPKSFTVEEDKLLVEQIQQTFRCIKPVIKVEWGRQQWILVNQTDLLLNFYDFLKSQFPNKKVTKEMFAEEIKHFPTKMIKAVFLGFCPGLDAWLKAYWQPYAMPVFEFKTMKHSETTQENVDKYCRMNGSAYVSDDKTLHIEVDIETARERYDYSGPIEMKDDSIATSGGKATIKNDNTTLQVQSLNSVTAENKPALYFIQRHRILNFATDSWVKSLTDNVNVKPNEVKSTTNIVLKRN</sequence>
<accession>A0A379F1B1</accession>
<evidence type="ECO:0000256" key="1">
    <source>
        <dbReference type="SAM" id="SignalP"/>
    </source>
</evidence>
<dbReference type="Proteomes" id="UP000254235">
    <property type="component" value="Unassembled WGS sequence"/>
</dbReference>
<dbReference type="AlphaFoldDB" id="A0A379F1B1"/>
<proteinExistence type="predicted"/>
<feature type="chain" id="PRO_5016954700" evidence="1">
    <location>
        <begin position="20"/>
        <end position="334"/>
    </location>
</feature>